<evidence type="ECO:0000256" key="1">
    <source>
        <dbReference type="ARBA" id="ARBA00009437"/>
    </source>
</evidence>
<dbReference type="PANTHER" id="PTHR30346:SF17">
    <property type="entry name" value="LYSR FAMILY TRANSCRIPTIONAL REGULATOR"/>
    <property type="match status" value="1"/>
</dbReference>
<dbReference type="SUPFAM" id="SSF46785">
    <property type="entry name" value="Winged helix' DNA-binding domain"/>
    <property type="match status" value="1"/>
</dbReference>
<proteinExistence type="inferred from homology"/>
<evidence type="ECO:0000256" key="2">
    <source>
        <dbReference type="ARBA" id="ARBA00023015"/>
    </source>
</evidence>
<dbReference type="GO" id="GO:0003700">
    <property type="term" value="F:DNA-binding transcription factor activity"/>
    <property type="evidence" value="ECO:0007669"/>
    <property type="project" value="InterPro"/>
</dbReference>
<dbReference type="AlphaFoldDB" id="G0L3E3"/>
<dbReference type="Pfam" id="PF03466">
    <property type="entry name" value="LysR_substrate"/>
    <property type="match status" value="1"/>
</dbReference>
<dbReference type="InterPro" id="IPR000847">
    <property type="entry name" value="LysR_HTH_N"/>
</dbReference>
<dbReference type="STRING" id="63186.ZOBELLIA_4236"/>
<evidence type="ECO:0000256" key="3">
    <source>
        <dbReference type="ARBA" id="ARBA00023125"/>
    </source>
</evidence>
<dbReference type="OrthoDB" id="9803735at2"/>
<accession>G0L3E3</accession>
<dbReference type="InterPro" id="IPR036390">
    <property type="entry name" value="WH_DNA-bd_sf"/>
</dbReference>
<dbReference type="SUPFAM" id="SSF53850">
    <property type="entry name" value="Periplasmic binding protein-like II"/>
    <property type="match status" value="1"/>
</dbReference>
<dbReference type="PROSITE" id="PS50931">
    <property type="entry name" value="HTH_LYSR"/>
    <property type="match status" value="1"/>
</dbReference>
<name>G0L3E3_ZOBGA</name>
<dbReference type="InterPro" id="IPR005119">
    <property type="entry name" value="LysR_subst-bd"/>
</dbReference>
<dbReference type="Gene3D" id="3.40.190.10">
    <property type="entry name" value="Periplasmic binding protein-like II"/>
    <property type="match status" value="2"/>
</dbReference>
<dbReference type="PANTHER" id="PTHR30346">
    <property type="entry name" value="TRANSCRIPTIONAL DUAL REGULATOR HCAR-RELATED"/>
    <property type="match status" value="1"/>
</dbReference>
<dbReference type="CDD" id="cd08414">
    <property type="entry name" value="PBP2_LTTR_aromatics_like"/>
    <property type="match status" value="1"/>
</dbReference>
<dbReference type="Pfam" id="PF00126">
    <property type="entry name" value="HTH_1"/>
    <property type="match status" value="1"/>
</dbReference>
<gene>
    <name evidence="6" type="ordered locus">zobellia_4236</name>
</gene>
<dbReference type="Proteomes" id="UP000008898">
    <property type="component" value="Chromosome"/>
</dbReference>
<dbReference type="GO" id="GO:0003677">
    <property type="term" value="F:DNA binding"/>
    <property type="evidence" value="ECO:0007669"/>
    <property type="project" value="UniProtKB-KW"/>
</dbReference>
<evidence type="ECO:0000259" key="5">
    <source>
        <dbReference type="PROSITE" id="PS50931"/>
    </source>
</evidence>
<evidence type="ECO:0000313" key="7">
    <source>
        <dbReference type="Proteomes" id="UP000008898"/>
    </source>
</evidence>
<protein>
    <submittedName>
        <fullName evidence="6">LysR-type transcriptional regulator</fullName>
    </submittedName>
</protein>
<reference evidence="6 7" key="2">
    <citation type="journal article" date="2012" name="Environ. Microbiol.">
        <title>Characterization of the first alginolytic operons in a marine bacterium: from their emergence in marine Flavobacteriia to their independent transfers to marine Proteobacteria and human gut Bacteroides.</title>
        <authorList>
            <person name="Thomas F."/>
            <person name="Barbeyron T."/>
            <person name="Tonon T."/>
            <person name="Genicot S."/>
            <person name="Czjzek M."/>
            <person name="Michel G."/>
        </authorList>
    </citation>
    <scope>NUCLEOTIDE SEQUENCE [LARGE SCALE GENOMIC DNA]</scope>
    <source>
        <strain evidence="7">DSM 12802 / CCUG 47099 / CIP 106680 / NCIMB 13871 / Dsij</strain>
    </source>
</reference>
<feature type="domain" description="HTH lysR-type" evidence="5">
    <location>
        <begin position="1"/>
        <end position="58"/>
    </location>
</feature>
<dbReference type="HOGENOM" id="CLU_039613_6_4_10"/>
<dbReference type="KEGG" id="zga:ZOBELLIA_4236"/>
<dbReference type="Gene3D" id="1.10.10.10">
    <property type="entry name" value="Winged helix-like DNA-binding domain superfamily/Winged helix DNA-binding domain"/>
    <property type="match status" value="1"/>
</dbReference>
<reference evidence="7" key="1">
    <citation type="submission" date="2009-07" db="EMBL/GenBank/DDBJ databases">
        <title>Complete genome sequence of Zobellia galactanivorans Dsij.</title>
        <authorList>
            <consortium name="Genoscope - CEA"/>
        </authorList>
    </citation>
    <scope>NUCLEOTIDE SEQUENCE [LARGE SCALE GENOMIC DNA]</scope>
    <source>
        <strain evidence="7">DSM 12802 / CCUG 47099 / CIP 106680 / NCIMB 13871 / Dsij</strain>
    </source>
</reference>
<evidence type="ECO:0000256" key="4">
    <source>
        <dbReference type="ARBA" id="ARBA00023163"/>
    </source>
</evidence>
<keyword evidence="7" id="KW-1185">Reference proteome</keyword>
<dbReference type="EMBL" id="FP476056">
    <property type="protein sequence ID" value="CAZ98371.1"/>
    <property type="molecule type" value="Genomic_DNA"/>
</dbReference>
<keyword evidence="2" id="KW-0805">Transcription regulation</keyword>
<dbReference type="InterPro" id="IPR036388">
    <property type="entry name" value="WH-like_DNA-bd_sf"/>
</dbReference>
<evidence type="ECO:0000313" key="6">
    <source>
        <dbReference type="EMBL" id="CAZ98371.1"/>
    </source>
</evidence>
<organism evidence="6 7">
    <name type="scientific">Zobellia galactanivorans (strain DSM 12802 / CCUG 47099 / CIP 106680 / NCIMB 13871 / Dsij)</name>
    <dbReference type="NCBI Taxonomy" id="63186"/>
    <lineage>
        <taxon>Bacteria</taxon>
        <taxon>Pseudomonadati</taxon>
        <taxon>Bacteroidota</taxon>
        <taxon>Flavobacteriia</taxon>
        <taxon>Flavobacteriales</taxon>
        <taxon>Flavobacteriaceae</taxon>
        <taxon>Zobellia</taxon>
    </lineage>
</organism>
<dbReference type="RefSeq" id="WP_013995559.1">
    <property type="nucleotide sequence ID" value="NC_015844.1"/>
</dbReference>
<comment type="similarity">
    <text evidence="1">Belongs to the LysR transcriptional regulatory family.</text>
</comment>
<dbReference type="PRINTS" id="PR00039">
    <property type="entry name" value="HTHLYSR"/>
</dbReference>
<keyword evidence="3" id="KW-0238">DNA-binding</keyword>
<dbReference type="GO" id="GO:0032993">
    <property type="term" value="C:protein-DNA complex"/>
    <property type="evidence" value="ECO:0007669"/>
    <property type="project" value="TreeGrafter"/>
</dbReference>
<keyword evidence="4" id="KW-0804">Transcription</keyword>
<sequence>MDLQHIRSAILLSKKLNFTKTAEALHIVQPALSRKIKQLEEGINTPLFKRNKRNVELTEAGRYFIPEMEKLLLQYEFIIKRTNQIHKGEAGELKIGFTHSVMQSILPEILIDIRQNLPNIKTILKELNNRDQYIRLQSGELDIGFATNPLVPVGLKSKVLHIDNYAVLVPKGFDMERLQKNGFATFTKEPFIFPSKTDGPNYVNIIESICTSAGFIPNVVHETDSVSTSIRLIEAGMGVSLEPMSSIRGLHLPIDFHELSDTPQKAQLTMIWNPKLEFEHPKLFQILHQVNHVMPLDGPKGETH</sequence>
<dbReference type="FunFam" id="1.10.10.10:FF:000001">
    <property type="entry name" value="LysR family transcriptional regulator"/>
    <property type="match status" value="1"/>
</dbReference>